<dbReference type="Proteomes" id="UP000001072">
    <property type="component" value="Unassembled WGS sequence"/>
</dbReference>
<evidence type="ECO:0000313" key="2">
    <source>
        <dbReference type="EMBL" id="EGF97212.1"/>
    </source>
</evidence>
<dbReference type="InParanoid" id="F4SDR1"/>
<proteinExistence type="predicted"/>
<reference evidence="3" key="1">
    <citation type="journal article" date="2011" name="Proc. Natl. Acad. Sci. U.S.A.">
        <title>Obligate biotrophy features unraveled by the genomic analysis of rust fungi.</title>
        <authorList>
            <person name="Duplessis S."/>
            <person name="Cuomo C.A."/>
            <person name="Lin Y.-C."/>
            <person name="Aerts A."/>
            <person name="Tisserant E."/>
            <person name="Veneault-Fourrey C."/>
            <person name="Joly D.L."/>
            <person name="Hacquard S."/>
            <person name="Amselem J."/>
            <person name="Cantarel B.L."/>
            <person name="Chiu R."/>
            <person name="Coutinho P.M."/>
            <person name="Feau N."/>
            <person name="Field M."/>
            <person name="Frey P."/>
            <person name="Gelhaye E."/>
            <person name="Goldberg J."/>
            <person name="Grabherr M.G."/>
            <person name="Kodira C.D."/>
            <person name="Kohler A."/>
            <person name="Kuees U."/>
            <person name="Lindquist E.A."/>
            <person name="Lucas S.M."/>
            <person name="Mago R."/>
            <person name="Mauceli E."/>
            <person name="Morin E."/>
            <person name="Murat C."/>
            <person name="Pangilinan J.L."/>
            <person name="Park R."/>
            <person name="Pearson M."/>
            <person name="Quesneville H."/>
            <person name="Rouhier N."/>
            <person name="Sakthikumar S."/>
            <person name="Salamov A.A."/>
            <person name="Schmutz J."/>
            <person name="Selles B."/>
            <person name="Shapiro H."/>
            <person name="Tanguay P."/>
            <person name="Tuskan G.A."/>
            <person name="Henrissat B."/>
            <person name="Van de Peer Y."/>
            <person name="Rouze P."/>
            <person name="Ellis J.G."/>
            <person name="Dodds P.N."/>
            <person name="Schein J.E."/>
            <person name="Zhong S."/>
            <person name="Hamelin R.C."/>
            <person name="Grigoriev I.V."/>
            <person name="Szabo L.J."/>
            <person name="Martin F."/>
        </authorList>
    </citation>
    <scope>NUCLEOTIDE SEQUENCE [LARGE SCALE GENOMIC DNA]</scope>
    <source>
        <strain evidence="3">98AG31 / pathotype 3-4-7</strain>
    </source>
</reference>
<dbReference type="KEGG" id="mlr:MELLADRAFT_114505"/>
<feature type="region of interest" description="Disordered" evidence="1">
    <location>
        <begin position="95"/>
        <end position="178"/>
    </location>
</feature>
<feature type="compositionally biased region" description="Low complexity" evidence="1">
    <location>
        <begin position="32"/>
        <end position="48"/>
    </location>
</feature>
<feature type="region of interest" description="Disordered" evidence="1">
    <location>
        <begin position="1"/>
        <end position="48"/>
    </location>
</feature>
<evidence type="ECO:0000313" key="3">
    <source>
        <dbReference type="Proteomes" id="UP000001072"/>
    </source>
</evidence>
<dbReference type="AlphaFoldDB" id="F4SDR1"/>
<dbReference type="VEuPathDB" id="FungiDB:MELLADRAFT_114505"/>
<keyword evidence="3" id="KW-1185">Reference proteome</keyword>
<organism evidence="3">
    <name type="scientific">Melampsora larici-populina (strain 98AG31 / pathotype 3-4-7)</name>
    <name type="common">Poplar leaf rust fungus</name>
    <dbReference type="NCBI Taxonomy" id="747676"/>
    <lineage>
        <taxon>Eukaryota</taxon>
        <taxon>Fungi</taxon>
        <taxon>Dikarya</taxon>
        <taxon>Basidiomycota</taxon>
        <taxon>Pucciniomycotina</taxon>
        <taxon>Pucciniomycetes</taxon>
        <taxon>Pucciniales</taxon>
        <taxon>Melampsoraceae</taxon>
        <taxon>Melampsora</taxon>
    </lineage>
</organism>
<sequence>SYPFGGGLPNLEDDDENNQIPAFQTSKSSIHITSQPPSGQIPPSSQISTTSNLKIKIKVSRVPDLEPVVTKTEYDLYDEPLHEEEVVESMDQGNTVMAQQTIDSGEVEDQVEEQVETITPKPTKRKAAADKRKAAADKRKAAADKRKAAADKRKAAADKRKATADERKAAVAEKHTSVKRKKIDSQTIYLLLSFLTLLK</sequence>
<feature type="non-terminal residue" evidence="2">
    <location>
        <position position="1"/>
    </location>
</feature>
<evidence type="ECO:0000256" key="1">
    <source>
        <dbReference type="SAM" id="MobiDB-lite"/>
    </source>
</evidence>
<accession>F4SDR1</accession>
<feature type="compositionally biased region" description="Polar residues" evidence="1">
    <location>
        <begin position="18"/>
        <end position="31"/>
    </location>
</feature>
<dbReference type="EMBL" id="GL883286">
    <property type="protein sequence ID" value="EGF97212.1"/>
    <property type="molecule type" value="Genomic_DNA"/>
</dbReference>
<dbReference type="RefSeq" id="XP_007419515.1">
    <property type="nucleotide sequence ID" value="XM_007419453.1"/>
</dbReference>
<dbReference type="GeneID" id="18925369"/>
<feature type="compositionally biased region" description="Basic and acidic residues" evidence="1">
    <location>
        <begin position="127"/>
        <end position="176"/>
    </location>
</feature>
<dbReference type="HOGENOM" id="CLU_1261770_0_0_1"/>
<protein>
    <submittedName>
        <fullName evidence="2">Uncharacterized protein</fullName>
    </submittedName>
</protein>
<feature type="compositionally biased region" description="Acidic residues" evidence="1">
    <location>
        <begin position="105"/>
        <end position="115"/>
    </location>
</feature>
<gene>
    <name evidence="2" type="ORF">MELLADRAFT_114505</name>
</gene>
<name>F4SDR1_MELLP</name>